<accession>A0AAJ6M3H6</accession>
<gene>
    <name evidence="3" type="ORF">RI108_09630</name>
</gene>
<protein>
    <submittedName>
        <fullName evidence="3">Phage tail protein</fullName>
    </submittedName>
</protein>
<dbReference type="PANTHER" id="PTHR35191">
    <property type="entry name" value="PROPHAGE SIDE TAIL FIBER PROTEIN HOMOLOG STFQ-RELATED"/>
    <property type="match status" value="1"/>
</dbReference>
<organism evidence="3 4">
    <name type="scientific">Pseudomonas coleopterorum</name>
    <dbReference type="NCBI Taxonomy" id="1605838"/>
    <lineage>
        <taxon>Bacteria</taxon>
        <taxon>Pseudomonadati</taxon>
        <taxon>Pseudomonadota</taxon>
        <taxon>Gammaproteobacteria</taxon>
        <taxon>Pseudomonadales</taxon>
        <taxon>Pseudomonadaceae</taxon>
        <taxon>Pseudomonas</taxon>
    </lineage>
</organism>
<dbReference type="AlphaFoldDB" id="A0AAJ6M3H6"/>
<dbReference type="Pfam" id="PF21446">
    <property type="entry name" value="Gp34_trimer"/>
    <property type="match status" value="1"/>
</dbReference>
<evidence type="ECO:0000259" key="2">
    <source>
        <dbReference type="Pfam" id="PF21446"/>
    </source>
</evidence>
<dbReference type="EMBL" id="CP134081">
    <property type="protein sequence ID" value="WNC11640.1"/>
    <property type="molecule type" value="Genomic_DNA"/>
</dbReference>
<dbReference type="RefSeq" id="WP_310792904.1">
    <property type="nucleotide sequence ID" value="NZ_CP134081.1"/>
</dbReference>
<dbReference type="Proteomes" id="UP001258207">
    <property type="component" value="Chromosome"/>
</dbReference>
<evidence type="ECO:0000313" key="4">
    <source>
        <dbReference type="Proteomes" id="UP001258207"/>
    </source>
</evidence>
<evidence type="ECO:0000259" key="1">
    <source>
        <dbReference type="Pfam" id="PF12571"/>
    </source>
</evidence>
<dbReference type="Pfam" id="PF12571">
    <property type="entry name" value="Phage_tail_fib"/>
    <property type="match status" value="1"/>
</dbReference>
<reference evidence="3" key="1">
    <citation type="submission" date="2023-09" db="EMBL/GenBank/DDBJ databases">
        <title>First report of Pseudomonas coleopterorum DJ13 causing leaf spot on Rhododendron pulchrum Sweet in China.</title>
        <authorList>
            <person name="Zhang Y."/>
        </authorList>
    </citation>
    <scope>NUCLEOTIDE SEQUENCE</scope>
    <source>
        <strain evidence="3">DJ13</strain>
    </source>
</reference>
<proteinExistence type="predicted"/>
<sequence length="730" mass="78203">MINKASKFHALLTNLGARKLAAANAQGKPWTITHMGVGDANGTDPVPDPEQRALINECRRAPLNRLVVSPANAAVIIAEQIIPADVGGFWIRELGLYDEDGDLVAIANCAPSYKPLLTQGTGRTQVVRMNLAVSSTTQIVLTIDGSNVMATQSWVKELIIEVSSPTGVEAGTYTQVRVNERGLVLEGANPTTLTGYGITDAQPLADVLTLLAEHDAFGIGHVQDLRGTVFELGNPSQVWGTGTQYGVARGESLGIGVDTLGALQVTAQAGSDAGRGAVMRAFRTSVGGVVRQWAQAATGPRTWGAWHELFSTANFNPGHYGKLDEYRHWTAAQRFRAGIELDNGTEDSPEVMWVGRYTVRADVENNVWRLFYKASDGSTQFPISCDLSTRKAYLFGALAWHERNQLALGTTPASGRKALQLAATATKECLPVAGGQLKGPVASVDTPDQYRHAYGRFGTFWRNDGTNLYLMITGAGDPLGSFNGHRPLQVSLANGRCDISGNAQSATRLQHDRRINGVVFNGTADITVQDPSKLAPNVANEHMQGTYFSSAVPPTIAAISGDEPPVTISNGGNSHASAVIQFHRIGSHAAYFGMDTDNLWKVGGRSMGPRAHQIWHDGNMARNTAALGQSGWWRCGQTAIVRMRGVTQSFTGFGEAFIWFPFSFGVVPVVTLGLVTTSGDPGGGSPANGAKLEMEAKIQEVHAHGFMIGWRRVGGQNIDYVAVHWIAEAH</sequence>
<feature type="domain" description="Long-tail fiber proximal subunit trimerization" evidence="2">
    <location>
        <begin position="436"/>
        <end position="489"/>
    </location>
</feature>
<name>A0AAJ6M3H6_9PSED</name>
<dbReference type="InterPro" id="IPR022225">
    <property type="entry name" value="Phage_tail_fibre_N"/>
</dbReference>
<dbReference type="InterPro" id="IPR048390">
    <property type="entry name" value="Gp34_trimer"/>
</dbReference>
<dbReference type="InterPro" id="IPR051934">
    <property type="entry name" value="Phage_Tail_Fiber_Structural"/>
</dbReference>
<evidence type="ECO:0000313" key="3">
    <source>
        <dbReference type="EMBL" id="WNC11640.1"/>
    </source>
</evidence>
<feature type="domain" description="Phage tail fibre protein N-terminal" evidence="1">
    <location>
        <begin position="6"/>
        <end position="152"/>
    </location>
</feature>
<dbReference type="PANTHER" id="PTHR35191:SF1">
    <property type="entry name" value="PROPHAGE SIDE TAIL FIBER PROTEIN HOMOLOG STFQ-RELATED"/>
    <property type="match status" value="1"/>
</dbReference>